<feature type="transmembrane region" description="Helical" evidence="8">
    <location>
        <begin position="52"/>
        <end position="69"/>
    </location>
</feature>
<dbReference type="GO" id="GO:0016763">
    <property type="term" value="F:pentosyltransferase activity"/>
    <property type="evidence" value="ECO:0007669"/>
    <property type="project" value="TreeGrafter"/>
</dbReference>
<evidence type="ECO:0000313" key="11">
    <source>
        <dbReference type="Proteomes" id="UP000740557"/>
    </source>
</evidence>
<evidence type="ECO:0000256" key="2">
    <source>
        <dbReference type="ARBA" id="ARBA00022475"/>
    </source>
</evidence>
<evidence type="ECO:0000313" key="10">
    <source>
        <dbReference type="EMBL" id="MCA9308579.1"/>
    </source>
</evidence>
<feature type="transmembrane region" description="Helical" evidence="8">
    <location>
        <begin position="12"/>
        <end position="32"/>
    </location>
</feature>
<name>A0A955EBT8_UNCKA</name>
<dbReference type="Proteomes" id="UP000740557">
    <property type="component" value="Unassembled WGS sequence"/>
</dbReference>
<keyword evidence="2" id="KW-1003">Cell membrane</keyword>
<evidence type="ECO:0000256" key="1">
    <source>
        <dbReference type="ARBA" id="ARBA00004651"/>
    </source>
</evidence>
<organism evidence="10 11">
    <name type="scientific">candidate division WWE3 bacterium</name>
    <dbReference type="NCBI Taxonomy" id="2053526"/>
    <lineage>
        <taxon>Bacteria</taxon>
        <taxon>Katanobacteria</taxon>
    </lineage>
</organism>
<evidence type="ECO:0000256" key="5">
    <source>
        <dbReference type="ARBA" id="ARBA00022692"/>
    </source>
</evidence>
<keyword evidence="6 8" id="KW-1133">Transmembrane helix</keyword>
<evidence type="ECO:0000256" key="8">
    <source>
        <dbReference type="SAM" id="Phobius"/>
    </source>
</evidence>
<evidence type="ECO:0000256" key="3">
    <source>
        <dbReference type="ARBA" id="ARBA00022676"/>
    </source>
</evidence>
<dbReference type="InterPro" id="IPR038731">
    <property type="entry name" value="RgtA/B/C-like"/>
</dbReference>
<dbReference type="InterPro" id="IPR050297">
    <property type="entry name" value="LipidA_mod_glycosyltrf_83"/>
</dbReference>
<accession>A0A955EBT8</accession>
<dbReference type="GO" id="GO:0005886">
    <property type="term" value="C:plasma membrane"/>
    <property type="evidence" value="ECO:0007669"/>
    <property type="project" value="UniProtKB-SubCell"/>
</dbReference>
<feature type="transmembrane region" description="Helical" evidence="8">
    <location>
        <begin position="155"/>
        <end position="183"/>
    </location>
</feature>
<dbReference type="PANTHER" id="PTHR33908">
    <property type="entry name" value="MANNOSYLTRANSFERASE YKCB-RELATED"/>
    <property type="match status" value="1"/>
</dbReference>
<reference evidence="10" key="2">
    <citation type="journal article" date="2021" name="Microbiome">
        <title>Successional dynamics and alternative stable states in a saline activated sludge microbial community over 9 years.</title>
        <authorList>
            <person name="Wang Y."/>
            <person name="Ye J."/>
            <person name="Ju F."/>
            <person name="Liu L."/>
            <person name="Boyd J.A."/>
            <person name="Deng Y."/>
            <person name="Parks D.H."/>
            <person name="Jiang X."/>
            <person name="Yin X."/>
            <person name="Woodcroft B.J."/>
            <person name="Tyson G.W."/>
            <person name="Hugenholtz P."/>
            <person name="Polz M.F."/>
            <person name="Zhang T."/>
        </authorList>
    </citation>
    <scope>NUCLEOTIDE SEQUENCE</scope>
    <source>
        <strain evidence="10">HKST-UBA79</strain>
    </source>
</reference>
<evidence type="ECO:0000256" key="7">
    <source>
        <dbReference type="ARBA" id="ARBA00023136"/>
    </source>
</evidence>
<reference evidence="10" key="1">
    <citation type="submission" date="2020-04" db="EMBL/GenBank/DDBJ databases">
        <authorList>
            <person name="Zhang T."/>
        </authorList>
    </citation>
    <scope>NUCLEOTIDE SEQUENCE</scope>
    <source>
        <strain evidence="10">HKST-UBA79</strain>
    </source>
</reference>
<comment type="caution">
    <text evidence="10">The sequence shown here is derived from an EMBL/GenBank/DDBJ whole genome shotgun (WGS) entry which is preliminary data.</text>
</comment>
<evidence type="ECO:0000259" key="9">
    <source>
        <dbReference type="Pfam" id="PF13231"/>
    </source>
</evidence>
<gene>
    <name evidence="10" type="ORF">KC980_03630</name>
</gene>
<evidence type="ECO:0000256" key="4">
    <source>
        <dbReference type="ARBA" id="ARBA00022679"/>
    </source>
</evidence>
<dbReference type="Pfam" id="PF13231">
    <property type="entry name" value="PMT_2"/>
    <property type="match status" value="1"/>
</dbReference>
<proteinExistence type="predicted"/>
<dbReference type="AlphaFoldDB" id="A0A955EBT8"/>
<protein>
    <submittedName>
        <fullName evidence="10">Glycosyltransferase family 39 protein</fullName>
        <ecNumber evidence="10">2.4.-.-</ecNumber>
    </submittedName>
</protein>
<dbReference type="EC" id="2.4.-.-" evidence="10"/>
<feature type="domain" description="Glycosyltransferase RgtA/B/C/D-like" evidence="9">
    <location>
        <begin position="62"/>
        <end position="206"/>
    </location>
</feature>
<feature type="transmembrane region" description="Helical" evidence="8">
    <location>
        <begin position="122"/>
        <end position="148"/>
    </location>
</feature>
<dbReference type="EMBL" id="JAGQNX010000111">
    <property type="protein sequence ID" value="MCA9308579.1"/>
    <property type="molecule type" value="Genomic_DNA"/>
</dbReference>
<sequence>MRESLSKLKHLADLAIVITIAITLRILALTRYEIGTNEALNVVAVRQNSNDFLNLVSNNLVAPLYLLILKTFTTLAGTSIYITRGISLVAGITLVLVVYKLLHKITSKEYAILGALLVSMSPYFVAWNTTATFASVFALTVVAAYYFLISQKYFAFMLACIAALAFHPYALAYVAVMLFLYIYTLHKNKFTKLRGYLRLAPILITVLSLYAV</sequence>
<keyword evidence="5 8" id="KW-0812">Transmembrane</keyword>
<keyword evidence="7 8" id="KW-0472">Membrane</keyword>
<keyword evidence="4 10" id="KW-0808">Transferase</keyword>
<feature type="non-terminal residue" evidence="10">
    <location>
        <position position="212"/>
    </location>
</feature>
<dbReference type="GO" id="GO:0009103">
    <property type="term" value="P:lipopolysaccharide biosynthetic process"/>
    <property type="evidence" value="ECO:0007669"/>
    <property type="project" value="UniProtKB-ARBA"/>
</dbReference>
<dbReference type="PANTHER" id="PTHR33908:SF11">
    <property type="entry name" value="MEMBRANE PROTEIN"/>
    <property type="match status" value="1"/>
</dbReference>
<comment type="subcellular location">
    <subcellularLocation>
        <location evidence="1">Cell membrane</location>
        <topology evidence="1">Multi-pass membrane protein</topology>
    </subcellularLocation>
</comment>
<evidence type="ECO:0000256" key="6">
    <source>
        <dbReference type="ARBA" id="ARBA00022989"/>
    </source>
</evidence>
<feature type="transmembrane region" description="Helical" evidence="8">
    <location>
        <begin position="81"/>
        <end position="102"/>
    </location>
</feature>
<keyword evidence="3 10" id="KW-0328">Glycosyltransferase</keyword>